<keyword evidence="1" id="KW-0732">Signal</keyword>
<dbReference type="PROSITE" id="PS51257">
    <property type="entry name" value="PROKAR_LIPOPROTEIN"/>
    <property type="match status" value="1"/>
</dbReference>
<dbReference type="RefSeq" id="WP_185101476.1">
    <property type="nucleotide sequence ID" value="NZ_BAAAXY010000206.1"/>
</dbReference>
<evidence type="ECO:0000256" key="1">
    <source>
        <dbReference type="SAM" id="SignalP"/>
    </source>
</evidence>
<feature type="signal peptide" evidence="1">
    <location>
        <begin position="1"/>
        <end position="22"/>
    </location>
</feature>
<sequence>MRARRHALSAMLICVAAVTACAAPSQPPTLEAASRQLDADAGELIRATELRLSAVRSADDDTCVPGQLRHFVQAESDFAQAADGLLARLRALGYDQVVDDLDLRDDDQGVAVLRNPRTRLEFELTVLSGEKPAVRVVGKTTCYTAE</sequence>
<reference evidence="2 3" key="1">
    <citation type="submission" date="2020-08" db="EMBL/GenBank/DDBJ databases">
        <title>Sequencing the genomes of 1000 actinobacteria strains.</title>
        <authorList>
            <person name="Klenk H.-P."/>
        </authorList>
    </citation>
    <scope>NUCLEOTIDE SEQUENCE [LARGE SCALE GENOMIC DNA]</scope>
    <source>
        <strain evidence="2 3">DSM 43768</strain>
    </source>
</reference>
<proteinExistence type="predicted"/>
<evidence type="ECO:0000313" key="2">
    <source>
        <dbReference type="EMBL" id="MBB6546720.1"/>
    </source>
</evidence>
<protein>
    <submittedName>
        <fullName evidence="2">Uncharacterized protein</fullName>
    </submittedName>
</protein>
<keyword evidence="3" id="KW-1185">Reference proteome</keyword>
<evidence type="ECO:0000313" key="3">
    <source>
        <dbReference type="Proteomes" id="UP000565579"/>
    </source>
</evidence>
<feature type="chain" id="PRO_5031396712" evidence="1">
    <location>
        <begin position="23"/>
        <end position="146"/>
    </location>
</feature>
<dbReference type="Proteomes" id="UP000565579">
    <property type="component" value="Unassembled WGS sequence"/>
</dbReference>
<name>A0A7X0TX07_9ACTN</name>
<comment type="caution">
    <text evidence="2">The sequence shown here is derived from an EMBL/GenBank/DDBJ whole genome shotgun (WGS) entry which is preliminary data.</text>
</comment>
<accession>A0A7X0TX07</accession>
<dbReference type="AlphaFoldDB" id="A0A7X0TX07"/>
<gene>
    <name evidence="2" type="ORF">HD593_001515</name>
</gene>
<organism evidence="2 3">
    <name type="scientific">Nonomuraea rubra</name>
    <dbReference type="NCBI Taxonomy" id="46180"/>
    <lineage>
        <taxon>Bacteria</taxon>
        <taxon>Bacillati</taxon>
        <taxon>Actinomycetota</taxon>
        <taxon>Actinomycetes</taxon>
        <taxon>Streptosporangiales</taxon>
        <taxon>Streptosporangiaceae</taxon>
        <taxon>Nonomuraea</taxon>
    </lineage>
</organism>
<dbReference type="EMBL" id="JACHMI010000001">
    <property type="protein sequence ID" value="MBB6546720.1"/>
    <property type="molecule type" value="Genomic_DNA"/>
</dbReference>